<dbReference type="EMBL" id="NAJM01000040">
    <property type="protein sequence ID" value="RVX68205.1"/>
    <property type="molecule type" value="Genomic_DNA"/>
</dbReference>
<dbReference type="GO" id="GO:0045944">
    <property type="term" value="P:positive regulation of transcription by RNA polymerase II"/>
    <property type="evidence" value="ECO:0007669"/>
    <property type="project" value="UniProtKB-ARBA"/>
</dbReference>
<evidence type="ECO:0000313" key="7">
    <source>
        <dbReference type="EMBL" id="RVX68205.1"/>
    </source>
</evidence>
<dbReference type="OrthoDB" id="654211at2759"/>
<dbReference type="PANTHER" id="PTHR19818">
    <property type="entry name" value="ZINC FINGER PROTEIN ZIC AND GLI"/>
    <property type="match status" value="1"/>
</dbReference>
<organism evidence="7 8">
    <name type="scientific">Exophiala mesophila</name>
    <name type="common">Black yeast-like fungus</name>
    <dbReference type="NCBI Taxonomy" id="212818"/>
    <lineage>
        <taxon>Eukaryota</taxon>
        <taxon>Fungi</taxon>
        <taxon>Dikarya</taxon>
        <taxon>Ascomycota</taxon>
        <taxon>Pezizomycotina</taxon>
        <taxon>Eurotiomycetes</taxon>
        <taxon>Chaetothyriomycetidae</taxon>
        <taxon>Chaetothyriales</taxon>
        <taxon>Herpotrichiellaceae</taxon>
        <taxon>Exophiala</taxon>
    </lineage>
</organism>
<dbReference type="PROSITE" id="PS00028">
    <property type="entry name" value="ZINC_FINGER_C2H2_1"/>
    <property type="match status" value="1"/>
</dbReference>
<dbReference type="SUPFAM" id="SSF57667">
    <property type="entry name" value="beta-beta-alpha zinc fingers"/>
    <property type="match status" value="1"/>
</dbReference>
<comment type="caution">
    <text evidence="7">The sequence shown here is derived from an EMBL/GenBank/DDBJ whole genome shotgun (WGS) entry which is preliminary data.</text>
</comment>
<evidence type="ECO:0000256" key="3">
    <source>
        <dbReference type="ARBA" id="ARBA00022771"/>
    </source>
</evidence>
<dbReference type="InterPro" id="IPR013087">
    <property type="entry name" value="Znf_C2H2_type"/>
</dbReference>
<dbReference type="SMART" id="SM00355">
    <property type="entry name" value="ZnF_C2H2"/>
    <property type="match status" value="2"/>
</dbReference>
<dbReference type="GO" id="GO:0000978">
    <property type="term" value="F:RNA polymerase II cis-regulatory region sequence-specific DNA binding"/>
    <property type="evidence" value="ECO:0007669"/>
    <property type="project" value="TreeGrafter"/>
</dbReference>
<gene>
    <name evidence="7" type="ORF">B0A52_08714</name>
</gene>
<dbReference type="GO" id="GO:0000981">
    <property type="term" value="F:DNA-binding transcription factor activity, RNA polymerase II-specific"/>
    <property type="evidence" value="ECO:0007669"/>
    <property type="project" value="TreeGrafter"/>
</dbReference>
<dbReference type="InterPro" id="IPR050329">
    <property type="entry name" value="GLI_C2H2-zinc-finger"/>
</dbReference>
<dbReference type="Proteomes" id="UP000288859">
    <property type="component" value="Unassembled WGS sequence"/>
</dbReference>
<dbReference type="AlphaFoldDB" id="A0A438MZ19"/>
<keyword evidence="2" id="KW-0677">Repeat</keyword>
<evidence type="ECO:0000313" key="8">
    <source>
        <dbReference type="Proteomes" id="UP000288859"/>
    </source>
</evidence>
<evidence type="ECO:0000259" key="6">
    <source>
        <dbReference type="PROSITE" id="PS50157"/>
    </source>
</evidence>
<dbReference type="GO" id="GO:0008270">
    <property type="term" value="F:zinc ion binding"/>
    <property type="evidence" value="ECO:0007669"/>
    <property type="project" value="UniProtKB-KW"/>
</dbReference>
<accession>A0A438MZ19</accession>
<name>A0A438MZ19_EXOME</name>
<protein>
    <recommendedName>
        <fullName evidence="6">C2H2-type domain-containing protein</fullName>
    </recommendedName>
</protein>
<evidence type="ECO:0000256" key="1">
    <source>
        <dbReference type="ARBA" id="ARBA00022723"/>
    </source>
</evidence>
<evidence type="ECO:0000256" key="4">
    <source>
        <dbReference type="ARBA" id="ARBA00022833"/>
    </source>
</evidence>
<keyword evidence="1" id="KW-0479">Metal-binding</keyword>
<dbReference type="PROSITE" id="PS50157">
    <property type="entry name" value="ZINC_FINGER_C2H2_2"/>
    <property type="match status" value="2"/>
</dbReference>
<feature type="domain" description="C2H2-type" evidence="6">
    <location>
        <begin position="337"/>
        <end position="374"/>
    </location>
</feature>
<dbReference type="InterPro" id="IPR036236">
    <property type="entry name" value="Znf_C2H2_sf"/>
</dbReference>
<sequence>MYHHTMQSPQAEYGAEASSFDMQPHQTTTFDQSSPLTLTAECPELSPSFFSSDRSLIAGLAQRRSSIESFSSTSAPPELFFTPSAATTSPTTPMMVPSKVIASNTNLPKATCFSNYHPVLQLCGDHEDVNVDSWMGKVEIPGHNSHLDMTFGVHMSDTPGEDDGYNMLGGEYHGMTTMGANPALTKSIFDGTTGYIPLQGMDTGLLPWSTCQVQPPSQTIEPSATFQTVVSSSPGFKMEPSTPLHCHLSASTYLSSSPLPILSPLVVPSQHDVEEIKYEAVEQAMRSNVSRKCRPTTDRLFRRSYERKKLIGASTKPKPAPTKSGIDCDEVIPQNEFACSYLGCIDKNTMSQKRFKRREHMKRHEKTVHQSDKPYRCWVPDCSRAFSRSDNLKSHLRNTHSKKPGVRGNRYVATLDKGSDYYDPEWSGVLDKQGYPIL</sequence>
<keyword evidence="4" id="KW-0862">Zinc</keyword>
<dbReference type="PANTHER" id="PTHR19818:SF159">
    <property type="entry name" value="C2H2-TYPE DOMAIN-CONTAINING PROTEIN"/>
    <property type="match status" value="1"/>
</dbReference>
<reference evidence="7 8" key="1">
    <citation type="submission" date="2017-03" db="EMBL/GenBank/DDBJ databases">
        <title>Genomes of endolithic fungi from Antarctica.</title>
        <authorList>
            <person name="Coleine C."/>
            <person name="Masonjones S."/>
            <person name="Stajich J.E."/>
        </authorList>
    </citation>
    <scope>NUCLEOTIDE SEQUENCE [LARGE SCALE GENOMIC DNA]</scope>
    <source>
        <strain evidence="7 8">CCFEE 6314</strain>
    </source>
</reference>
<keyword evidence="3 5" id="KW-0863">Zinc-finger</keyword>
<feature type="domain" description="C2H2-type" evidence="6">
    <location>
        <begin position="375"/>
        <end position="405"/>
    </location>
</feature>
<dbReference type="Gene3D" id="3.30.160.60">
    <property type="entry name" value="Classic Zinc Finger"/>
    <property type="match status" value="1"/>
</dbReference>
<evidence type="ECO:0000256" key="5">
    <source>
        <dbReference type="PROSITE-ProRule" id="PRU00042"/>
    </source>
</evidence>
<evidence type="ECO:0000256" key="2">
    <source>
        <dbReference type="ARBA" id="ARBA00022737"/>
    </source>
</evidence>
<proteinExistence type="predicted"/>
<dbReference type="Pfam" id="PF00096">
    <property type="entry name" value="zf-C2H2"/>
    <property type="match status" value="1"/>
</dbReference>
<dbReference type="VEuPathDB" id="FungiDB:PV10_00833"/>
<dbReference type="GO" id="GO:0005634">
    <property type="term" value="C:nucleus"/>
    <property type="evidence" value="ECO:0007669"/>
    <property type="project" value="UniProtKB-ARBA"/>
</dbReference>